<proteinExistence type="predicted"/>
<comment type="caution">
    <text evidence="1">The sequence shown here is derived from an EMBL/GenBank/DDBJ whole genome shotgun (WGS) entry which is preliminary data.</text>
</comment>
<organism evidence="1 2">
    <name type="scientific">Sunxiuqinia dokdonensis</name>
    <dbReference type="NCBI Taxonomy" id="1409788"/>
    <lineage>
        <taxon>Bacteria</taxon>
        <taxon>Pseudomonadati</taxon>
        <taxon>Bacteroidota</taxon>
        <taxon>Bacteroidia</taxon>
        <taxon>Marinilabiliales</taxon>
        <taxon>Prolixibacteraceae</taxon>
        <taxon>Sunxiuqinia</taxon>
    </lineage>
</organism>
<protein>
    <submittedName>
        <fullName evidence="1">Uncharacterized protein</fullName>
    </submittedName>
</protein>
<evidence type="ECO:0000313" key="2">
    <source>
        <dbReference type="Proteomes" id="UP000036958"/>
    </source>
</evidence>
<evidence type="ECO:0000313" key="1">
    <source>
        <dbReference type="EMBL" id="KOH43608.1"/>
    </source>
</evidence>
<dbReference type="Proteomes" id="UP000036958">
    <property type="component" value="Unassembled WGS sequence"/>
</dbReference>
<reference evidence="2" key="1">
    <citation type="submission" date="2015-07" db="EMBL/GenBank/DDBJ databases">
        <title>Genome sequencing of Sunxiuqinia dokdonensis strain SK.</title>
        <authorList>
            <person name="Ahn S."/>
            <person name="Kim B.-C."/>
        </authorList>
    </citation>
    <scope>NUCLEOTIDE SEQUENCE [LARGE SCALE GENOMIC DNA]</scope>
    <source>
        <strain evidence="2">SK</strain>
    </source>
</reference>
<accession>A0A0L8V5G3</accession>
<dbReference type="EMBL" id="LGIA01000181">
    <property type="protein sequence ID" value="KOH43608.1"/>
    <property type="molecule type" value="Genomic_DNA"/>
</dbReference>
<name>A0A0L8V5G3_9BACT</name>
<dbReference type="STRING" id="1409788.NC99_35280"/>
<dbReference type="AlphaFoldDB" id="A0A0L8V5G3"/>
<gene>
    <name evidence="1" type="ORF">NC99_35280</name>
</gene>
<keyword evidence="2" id="KW-1185">Reference proteome</keyword>
<sequence>MSFHCICFAQKCSFFSKQKNADIFKTSHTIWAVLISF</sequence>